<dbReference type="GO" id="GO:0005634">
    <property type="term" value="C:nucleus"/>
    <property type="evidence" value="ECO:0007669"/>
    <property type="project" value="UniProtKB-SubCell"/>
</dbReference>
<keyword evidence="15" id="KW-1185">Reference proteome</keyword>
<dbReference type="GO" id="GO:0005737">
    <property type="term" value="C:cytoplasm"/>
    <property type="evidence" value="ECO:0007669"/>
    <property type="project" value="UniProtKB-SubCell"/>
</dbReference>
<dbReference type="GO" id="GO:0016787">
    <property type="term" value="F:hydrolase activity"/>
    <property type="evidence" value="ECO:0007669"/>
    <property type="project" value="UniProtKB-KW"/>
</dbReference>
<evidence type="ECO:0000256" key="6">
    <source>
        <dbReference type="ARBA" id="ARBA00022490"/>
    </source>
</evidence>
<comment type="subcellular location">
    <subcellularLocation>
        <location evidence="3">Cytoplasm</location>
    </subcellularLocation>
    <subcellularLocation>
        <location evidence="2">Nucleus</location>
    </subcellularLocation>
</comment>
<dbReference type="GO" id="GO:0004518">
    <property type="term" value="F:nuclease activity"/>
    <property type="evidence" value="ECO:0007669"/>
    <property type="project" value="UniProtKB-KW"/>
</dbReference>
<dbReference type="InterPro" id="IPR045249">
    <property type="entry name" value="HARBI1-like"/>
</dbReference>
<comment type="cofactor">
    <cofactor evidence="1">
        <name>a divalent metal cation</name>
        <dbReference type="ChEBI" id="CHEBI:60240"/>
    </cofactor>
</comment>
<dbReference type="PANTHER" id="PTHR22930">
    <property type="match status" value="1"/>
</dbReference>
<evidence type="ECO:0000256" key="5">
    <source>
        <dbReference type="ARBA" id="ARBA00015519"/>
    </source>
</evidence>
<evidence type="ECO:0000256" key="8">
    <source>
        <dbReference type="ARBA" id="ARBA00022723"/>
    </source>
</evidence>
<accession>A0AAN8JCV3</accession>
<evidence type="ECO:0000256" key="1">
    <source>
        <dbReference type="ARBA" id="ARBA00001968"/>
    </source>
</evidence>
<dbReference type="AlphaFoldDB" id="A0AAN8JCV3"/>
<evidence type="ECO:0000256" key="11">
    <source>
        <dbReference type="ARBA" id="ARBA00030126"/>
    </source>
</evidence>
<evidence type="ECO:0000256" key="7">
    <source>
        <dbReference type="ARBA" id="ARBA00022722"/>
    </source>
</evidence>
<evidence type="ECO:0000256" key="4">
    <source>
        <dbReference type="ARBA" id="ARBA00006958"/>
    </source>
</evidence>
<evidence type="ECO:0000256" key="2">
    <source>
        <dbReference type="ARBA" id="ARBA00004123"/>
    </source>
</evidence>
<dbReference type="GO" id="GO:0046872">
    <property type="term" value="F:metal ion binding"/>
    <property type="evidence" value="ECO:0007669"/>
    <property type="project" value="UniProtKB-KW"/>
</dbReference>
<gene>
    <name evidence="14" type="ORF">SNE40_016257</name>
</gene>
<keyword evidence="7" id="KW-0540">Nuclease</keyword>
<comment type="function">
    <text evidence="12">Transposase-derived protein that may have nuclease activity. Does not have transposase activity.</text>
</comment>
<dbReference type="Pfam" id="PF13359">
    <property type="entry name" value="DDE_Tnp_4"/>
    <property type="match status" value="1"/>
</dbReference>
<dbReference type="PANTHER" id="PTHR22930:SF227">
    <property type="entry name" value="DDE TNP4 DOMAIN-CONTAINING PROTEIN"/>
    <property type="match status" value="1"/>
</dbReference>
<name>A0AAN8JCV3_PATCE</name>
<dbReference type="PRINTS" id="PR02086">
    <property type="entry name" value="PUTNUCHARBI1"/>
</dbReference>
<evidence type="ECO:0000256" key="3">
    <source>
        <dbReference type="ARBA" id="ARBA00004496"/>
    </source>
</evidence>
<protein>
    <recommendedName>
        <fullName evidence="5">Putative nuclease HARBI1</fullName>
    </recommendedName>
    <alternativeName>
        <fullName evidence="11">Harbinger transposase-derived nuclease</fullName>
    </alternativeName>
</protein>
<dbReference type="InterPro" id="IPR027806">
    <property type="entry name" value="HARBI1_dom"/>
</dbReference>
<evidence type="ECO:0000256" key="12">
    <source>
        <dbReference type="ARBA" id="ARBA00045850"/>
    </source>
</evidence>
<feature type="domain" description="DDE Tnp4" evidence="13">
    <location>
        <begin position="147"/>
        <end position="299"/>
    </location>
</feature>
<comment type="caution">
    <text evidence="14">The sequence shown here is derived from an EMBL/GenBank/DDBJ whole genome shotgun (WGS) entry which is preliminary data.</text>
</comment>
<evidence type="ECO:0000256" key="9">
    <source>
        <dbReference type="ARBA" id="ARBA00022801"/>
    </source>
</evidence>
<proteinExistence type="inferred from homology"/>
<reference evidence="14 15" key="1">
    <citation type="submission" date="2024-01" db="EMBL/GenBank/DDBJ databases">
        <title>The genome of the rayed Mediterranean limpet Patella caerulea (Linnaeus, 1758).</title>
        <authorList>
            <person name="Anh-Thu Weber A."/>
            <person name="Halstead-Nussloch G."/>
        </authorList>
    </citation>
    <scope>NUCLEOTIDE SEQUENCE [LARGE SCALE GENOMIC DNA]</scope>
    <source>
        <strain evidence="14">AATW-2023a</strain>
        <tissue evidence="14">Whole specimen</tissue>
    </source>
</reference>
<evidence type="ECO:0000259" key="13">
    <source>
        <dbReference type="Pfam" id="PF13359"/>
    </source>
</evidence>
<keyword evidence="8" id="KW-0479">Metal-binding</keyword>
<evidence type="ECO:0000313" key="14">
    <source>
        <dbReference type="EMBL" id="KAK6172643.1"/>
    </source>
</evidence>
<dbReference type="Proteomes" id="UP001347796">
    <property type="component" value="Unassembled WGS sequence"/>
</dbReference>
<sequence length="344" mass="38610">MALFVAIQQQKRGKIGPDRIFRDRTRVLDVFSDVDIFSRYRMTRLSIFKLINMLEPRLSSDTKRSHALSVENKVLITLRFLAKGGFFSELGDIHGTAKSSVSRVFHPTVKGIINVLDNISFPTSETAPQTMIGFYEIGGFPKVLGCVDGTLIPIKRPPIDVEQAYVCRKGYHAINVQGICDHTLRFTNAVVRWPGSSHDSAILSNSRVAEVLDSGNLSGILLGDSGYGCKKWLMTPLLDPKSRGEQRYNTSHLKTRNTIERAFGVLKSRFRCLHKTTGCLPFSTDRCCKVIVACMKLHNFCMDEKVPLPDLQEDDDHPQHPATEVINARDGLSLRKMIIEQVFS</sequence>
<keyword evidence="10" id="KW-0539">Nucleus</keyword>
<dbReference type="InterPro" id="IPR026103">
    <property type="entry name" value="HARBI1_animal"/>
</dbReference>
<comment type="similarity">
    <text evidence="4">Belongs to the HARBI1 family.</text>
</comment>
<keyword evidence="9" id="KW-0378">Hydrolase</keyword>
<organism evidence="14 15">
    <name type="scientific">Patella caerulea</name>
    <name type="common">Rayed Mediterranean limpet</name>
    <dbReference type="NCBI Taxonomy" id="87958"/>
    <lineage>
        <taxon>Eukaryota</taxon>
        <taxon>Metazoa</taxon>
        <taxon>Spiralia</taxon>
        <taxon>Lophotrochozoa</taxon>
        <taxon>Mollusca</taxon>
        <taxon>Gastropoda</taxon>
        <taxon>Patellogastropoda</taxon>
        <taxon>Patelloidea</taxon>
        <taxon>Patellidae</taxon>
        <taxon>Patella</taxon>
    </lineage>
</organism>
<evidence type="ECO:0000313" key="15">
    <source>
        <dbReference type="Proteomes" id="UP001347796"/>
    </source>
</evidence>
<evidence type="ECO:0000256" key="10">
    <source>
        <dbReference type="ARBA" id="ARBA00023242"/>
    </source>
</evidence>
<dbReference type="EMBL" id="JAZGQO010000011">
    <property type="protein sequence ID" value="KAK6172643.1"/>
    <property type="molecule type" value="Genomic_DNA"/>
</dbReference>
<keyword evidence="6" id="KW-0963">Cytoplasm</keyword>